<reference evidence="1 2" key="1">
    <citation type="journal article" date="2024" name="Chem. Sci.">
        <title>Discovery of megapolipeptins by genome mining of a Burkholderiales bacteria collection.</title>
        <authorList>
            <person name="Paulo B.S."/>
            <person name="Recchia M.J.J."/>
            <person name="Lee S."/>
            <person name="Fergusson C.H."/>
            <person name="Romanowski S.B."/>
            <person name="Hernandez A."/>
            <person name="Krull N."/>
            <person name="Liu D.Y."/>
            <person name="Cavanagh H."/>
            <person name="Bos A."/>
            <person name="Gray C.A."/>
            <person name="Murphy B.T."/>
            <person name="Linington R.G."/>
            <person name="Eustaquio A.S."/>
        </authorList>
    </citation>
    <scope>NUCLEOTIDE SEQUENCE [LARGE SCALE GENOMIC DNA]</scope>
    <source>
        <strain evidence="1 2">RL18-126-BIB-B</strain>
    </source>
</reference>
<name>A0ACC7NM40_9BURK</name>
<dbReference type="Proteomes" id="UP001629235">
    <property type="component" value="Unassembled WGS sequence"/>
</dbReference>
<keyword evidence="2" id="KW-1185">Reference proteome</keyword>
<protein>
    <submittedName>
        <fullName evidence="1">Uncharacterized protein</fullName>
    </submittedName>
</protein>
<feature type="non-terminal residue" evidence="1">
    <location>
        <position position="68"/>
    </location>
</feature>
<evidence type="ECO:0000313" key="1">
    <source>
        <dbReference type="EMBL" id="MFM0107548.1"/>
    </source>
</evidence>
<accession>A0ACC7NM40</accession>
<gene>
    <name evidence="1" type="ORF">PQR01_29810</name>
</gene>
<proteinExistence type="predicted"/>
<evidence type="ECO:0000313" key="2">
    <source>
        <dbReference type="Proteomes" id="UP001629235"/>
    </source>
</evidence>
<dbReference type="EMBL" id="JAQQDW010000083">
    <property type="protein sequence ID" value="MFM0107548.1"/>
    <property type="molecule type" value="Genomic_DNA"/>
</dbReference>
<comment type="caution">
    <text evidence="1">The sequence shown here is derived from an EMBL/GenBank/DDBJ whole genome shotgun (WGS) entry which is preliminary data.</text>
</comment>
<organism evidence="1 2">
    <name type="scientific">Paraburkholderia rhynchosiae</name>
    <dbReference type="NCBI Taxonomy" id="487049"/>
    <lineage>
        <taxon>Bacteria</taxon>
        <taxon>Pseudomonadati</taxon>
        <taxon>Pseudomonadota</taxon>
        <taxon>Betaproteobacteria</taxon>
        <taxon>Burkholderiales</taxon>
        <taxon>Burkholderiaceae</taxon>
        <taxon>Paraburkholderia</taxon>
    </lineage>
</organism>
<sequence length="68" mass="7326">MGYLLFPLHGKARLGGLFCFAPDADTGPREVLRLAVALRAGRPTDAFASRIKKPAACGFLLLRIRPAC</sequence>